<evidence type="ECO:0000313" key="3">
    <source>
        <dbReference type="Proteomes" id="UP000294820"/>
    </source>
</evidence>
<dbReference type="KEGG" id="daq:DAQ1742_04329"/>
<dbReference type="SUPFAM" id="SSF53901">
    <property type="entry name" value="Thiolase-like"/>
    <property type="match status" value="2"/>
</dbReference>
<sequence>MRLTHVVTWVPEPRLSAQEIIGAAGASASEARIFSQLFGFQQVAVLDANLTLTAVFSRLLTQLQQHSPRPQQPVDALIYAHGMPVQYATSSDWLTQLGRTHPFVDSLAPCYELDQQNCATLFWALALAQRLLAQQKAARVAIIAGDTFAAYPVQERYVPGCSLAGDAFAALLLEEHTDGLQLGPVFMDQRMEFHEGLYGDTQALKAFYQAHDDMVNTALWGALAPHTDIARHQIHLLPHNVNRLSWLNYSRRHQHPLENISLGLMPDIGHCYTVDPLLLLPAALPAIRKGQPHVMLSVGLGAWIGSCRISDNGPPVDRRSL</sequence>
<accession>A0A375AGE3</accession>
<organism evidence="2 3">
    <name type="scientific">Dickeya aquatica</name>
    <dbReference type="NCBI Taxonomy" id="1401087"/>
    <lineage>
        <taxon>Bacteria</taxon>
        <taxon>Pseudomonadati</taxon>
        <taxon>Pseudomonadota</taxon>
        <taxon>Gammaproteobacteria</taxon>
        <taxon>Enterobacterales</taxon>
        <taxon>Pectobacteriaceae</taxon>
        <taxon>Dickeya</taxon>
    </lineage>
</organism>
<evidence type="ECO:0000259" key="1">
    <source>
        <dbReference type="Pfam" id="PF08545"/>
    </source>
</evidence>
<dbReference type="InterPro" id="IPR016039">
    <property type="entry name" value="Thiolase-like"/>
</dbReference>
<dbReference type="AlphaFoldDB" id="A0A375AGE3"/>
<proteinExistence type="predicted"/>
<name>A0A375AGE3_9GAMM</name>
<evidence type="ECO:0000313" key="2">
    <source>
        <dbReference type="EMBL" id="SLM65077.1"/>
    </source>
</evidence>
<reference evidence="2 3" key="1">
    <citation type="submission" date="2016-09" db="EMBL/GenBank/DDBJ databases">
        <authorList>
            <person name="Reverchon S."/>
            <person name="Nasser W."/>
            <person name="Leonard S."/>
            <person name="Brochier C."/>
            <person name="Duprey A."/>
        </authorList>
    </citation>
    <scope>NUCLEOTIDE SEQUENCE [LARGE SCALE GENOMIC DNA]</scope>
    <source>
        <strain evidence="2 3">174/2</strain>
    </source>
</reference>
<dbReference type="GO" id="GO:0004315">
    <property type="term" value="F:3-oxoacyl-[acyl-carrier-protein] synthase activity"/>
    <property type="evidence" value="ECO:0007669"/>
    <property type="project" value="InterPro"/>
</dbReference>
<dbReference type="InterPro" id="IPR013751">
    <property type="entry name" value="ACP_syn_III_N"/>
</dbReference>
<dbReference type="Proteomes" id="UP000294820">
    <property type="component" value="Chromosome 1"/>
</dbReference>
<dbReference type="GO" id="GO:0006633">
    <property type="term" value="P:fatty acid biosynthetic process"/>
    <property type="evidence" value="ECO:0007669"/>
    <property type="project" value="InterPro"/>
</dbReference>
<gene>
    <name evidence="2" type="primary">vfmW</name>
    <name evidence="2" type="ORF">DAQ1742_04329</name>
</gene>
<keyword evidence="3" id="KW-1185">Reference proteome</keyword>
<dbReference type="RefSeq" id="WP_035339027.1">
    <property type="nucleotide sequence ID" value="NZ_LT615367.1"/>
</dbReference>
<dbReference type="Pfam" id="PF08545">
    <property type="entry name" value="ACP_syn_III"/>
    <property type="match status" value="1"/>
</dbReference>
<dbReference type="Gene3D" id="3.40.47.10">
    <property type="match status" value="2"/>
</dbReference>
<feature type="domain" description="Beta-ketoacyl-[acyl-carrier-protein] synthase III N-terminal" evidence="1">
    <location>
        <begin position="115"/>
        <end position="179"/>
    </location>
</feature>
<protein>
    <submittedName>
        <fullName evidence="2">3-Oxoacyl-(Acyl-carrier-protein (ACP)) synthase III domain protein</fullName>
    </submittedName>
</protein>
<dbReference type="EMBL" id="LT615367">
    <property type="protein sequence ID" value="SLM65077.1"/>
    <property type="molecule type" value="Genomic_DNA"/>
</dbReference>